<comment type="caution">
    <text evidence="1">The sequence shown here is derived from an EMBL/GenBank/DDBJ whole genome shotgun (WGS) entry which is preliminary data.</text>
</comment>
<reference evidence="1" key="1">
    <citation type="submission" date="2023-07" db="EMBL/GenBank/DDBJ databases">
        <authorList>
            <person name="Kim M."/>
        </authorList>
    </citation>
    <scope>NUCLEOTIDE SEQUENCE</scope>
    <source>
        <strain evidence="1">BIUV-7</strain>
    </source>
</reference>
<dbReference type="SUPFAM" id="SSF51735">
    <property type="entry name" value="NAD(P)-binding Rossmann-fold domains"/>
    <property type="match status" value="1"/>
</dbReference>
<proteinExistence type="predicted"/>
<dbReference type="InterPro" id="IPR036291">
    <property type="entry name" value="NAD(P)-bd_dom_sf"/>
</dbReference>
<dbReference type="PANTHER" id="PTHR43544:SF12">
    <property type="entry name" value="NAD(P)-BINDING ROSSMANN-FOLD SUPERFAMILY PROTEIN"/>
    <property type="match status" value="1"/>
</dbReference>
<accession>A0ABT8YAK7</accession>
<dbReference type="InterPro" id="IPR002347">
    <property type="entry name" value="SDR_fam"/>
</dbReference>
<dbReference type="Pfam" id="PF00106">
    <property type="entry name" value="adh_short"/>
    <property type="match status" value="1"/>
</dbReference>
<protein>
    <submittedName>
        <fullName evidence="1">SDR family NAD(P)-dependent oxidoreductase</fullName>
    </submittedName>
</protein>
<gene>
    <name evidence="1" type="ORF">Q4F19_13315</name>
</gene>
<dbReference type="InterPro" id="IPR051468">
    <property type="entry name" value="Fungal_SecMetab_SDRs"/>
</dbReference>
<organism evidence="1 2">
    <name type="scientific">Sphingomonas natans</name>
    <dbReference type="NCBI Taxonomy" id="3063330"/>
    <lineage>
        <taxon>Bacteria</taxon>
        <taxon>Pseudomonadati</taxon>
        <taxon>Pseudomonadota</taxon>
        <taxon>Alphaproteobacteria</taxon>
        <taxon>Sphingomonadales</taxon>
        <taxon>Sphingomonadaceae</taxon>
        <taxon>Sphingomonas</taxon>
    </lineage>
</organism>
<dbReference type="Gene3D" id="3.40.50.720">
    <property type="entry name" value="NAD(P)-binding Rossmann-like Domain"/>
    <property type="match status" value="1"/>
</dbReference>
<dbReference type="EMBL" id="JAUOTP010000005">
    <property type="protein sequence ID" value="MDO6415366.1"/>
    <property type="molecule type" value="Genomic_DNA"/>
</dbReference>
<evidence type="ECO:0000313" key="1">
    <source>
        <dbReference type="EMBL" id="MDO6415366.1"/>
    </source>
</evidence>
<dbReference type="PRINTS" id="PR00081">
    <property type="entry name" value="GDHRDH"/>
</dbReference>
<keyword evidence="2" id="KW-1185">Reference proteome</keyword>
<sequence>MVDATAVVIGAGGGIGRALVRALAASGRYARVHALSRQPRADDGRIVGGVIDVTDEASICHAAERIGSPLDLVVIATGILHEDGRMPEKALRELDGASLARIFELNTIGPALALKHFAPLLAKDRRAVIAALSARVGSISDNRTGGWYGYRASKAALNMIIKSAAIEIARSRPLALCVALHPGTVDTGLSQPFQRGVPPDRLFPPERAARQLLDVLADLKPASTGKMFGWDGSEIFP</sequence>
<dbReference type="Proteomes" id="UP001169764">
    <property type="component" value="Unassembled WGS sequence"/>
</dbReference>
<evidence type="ECO:0000313" key="2">
    <source>
        <dbReference type="Proteomes" id="UP001169764"/>
    </source>
</evidence>
<dbReference type="PANTHER" id="PTHR43544">
    <property type="entry name" value="SHORT-CHAIN DEHYDROGENASE/REDUCTASE"/>
    <property type="match status" value="1"/>
</dbReference>
<name>A0ABT8YAK7_9SPHN</name>